<reference evidence="1" key="1">
    <citation type="submission" date="2022-05" db="EMBL/GenBank/DDBJ databases">
        <title>The Musa troglodytarum L. genome provides insights into the mechanism of non-climacteric behaviour and enrichment of carotenoids.</title>
        <authorList>
            <person name="Wang J."/>
        </authorList>
    </citation>
    <scope>NUCLEOTIDE SEQUENCE</scope>
    <source>
        <tissue evidence="1">Leaf</tissue>
    </source>
</reference>
<evidence type="ECO:0000313" key="2">
    <source>
        <dbReference type="Proteomes" id="UP001055439"/>
    </source>
</evidence>
<dbReference type="AlphaFoldDB" id="A0A9E7I8X6"/>
<dbReference type="Proteomes" id="UP001055439">
    <property type="component" value="Chromosome 9"/>
</dbReference>
<keyword evidence="2" id="KW-1185">Reference proteome</keyword>
<organism evidence="1 2">
    <name type="scientific">Musa troglodytarum</name>
    <name type="common">fe'i banana</name>
    <dbReference type="NCBI Taxonomy" id="320322"/>
    <lineage>
        <taxon>Eukaryota</taxon>
        <taxon>Viridiplantae</taxon>
        <taxon>Streptophyta</taxon>
        <taxon>Embryophyta</taxon>
        <taxon>Tracheophyta</taxon>
        <taxon>Spermatophyta</taxon>
        <taxon>Magnoliopsida</taxon>
        <taxon>Liliopsida</taxon>
        <taxon>Zingiberales</taxon>
        <taxon>Musaceae</taxon>
        <taxon>Musa</taxon>
    </lineage>
</organism>
<accession>A0A9E7I8X6</accession>
<evidence type="ECO:0000313" key="1">
    <source>
        <dbReference type="EMBL" id="URE47776.1"/>
    </source>
</evidence>
<name>A0A9E7I8X6_9LILI</name>
<gene>
    <name evidence="1" type="ORF">MUK42_14981</name>
</gene>
<sequence>MSGMMEAGNGHEKTFVLRYCTTSSSSVGWNLNPGGSLSTPCLATTLGFVSI</sequence>
<dbReference type="EMBL" id="CP097511">
    <property type="protein sequence ID" value="URE47776.1"/>
    <property type="molecule type" value="Genomic_DNA"/>
</dbReference>
<proteinExistence type="predicted"/>
<protein>
    <submittedName>
        <fullName evidence="1">Uncharacterized protein</fullName>
    </submittedName>
</protein>